<dbReference type="GeneID" id="75105136"/>
<sequence length="367" mass="42036">MNYLKIRNLSHPQKGFYGIGASATEYNDQYPQYLRITDIDDNCNVSTILPTCVDINVYPKWNQYLLKVNDIVFARTGNSTGRNYFCKKIKKDTVFAGFLVKFSINPELVIPNYVGYYCQSPSYWKQIRAMFIGSTRANINAKQYADLLIPIVDRTNQHHIVNTIGSVDNLIENLTKQNEILMTLGISKINQFNNSYEKKSLNKIVKFEKGFEVGSSKYIEIYKKGLINYLRVGDLLSLGNTYIDEKDSDKIAKFEDILVAFDGSPGRNSIGLVGAYSSGIYNLKSTNNDKGLVYFEMNSDINKKIIDNHSQGTTILHASKSINYLVYVDVDDNDKKVLNNYFYLILQNKKKINFLNKIKDNLLNKYF</sequence>
<keyword evidence="5" id="KW-0540">Nuclease</keyword>
<evidence type="ECO:0000313" key="5">
    <source>
        <dbReference type="EMBL" id="UTO26221.1"/>
    </source>
</evidence>
<feature type="domain" description="Type I restriction modification DNA specificity" evidence="4">
    <location>
        <begin position="59"/>
        <end position="180"/>
    </location>
</feature>
<keyword evidence="3" id="KW-0238">DNA-binding</keyword>
<proteinExistence type="inferred from homology"/>
<dbReference type="REBASE" id="643655">
    <property type="entry name" value="S2.MhyB1ORF1450P"/>
</dbReference>
<gene>
    <name evidence="5" type="ORF">NMG93_01445</name>
</gene>
<protein>
    <submittedName>
        <fullName evidence="5">Restriction endonuclease subunit S</fullName>
        <ecNumber evidence="5">3.1.21.-</ecNumber>
    </submittedName>
</protein>
<dbReference type="InterPro" id="IPR044946">
    <property type="entry name" value="Restrct_endonuc_typeI_TRD_sf"/>
</dbReference>
<dbReference type="PANTHER" id="PTHR30408:SF12">
    <property type="entry name" value="TYPE I RESTRICTION ENZYME MJAVIII SPECIFICITY SUBUNIT"/>
    <property type="match status" value="1"/>
</dbReference>
<dbReference type="Proteomes" id="UP001059349">
    <property type="component" value="Chromosome"/>
</dbReference>
<dbReference type="SUPFAM" id="SSF116734">
    <property type="entry name" value="DNA methylase specificity domain"/>
    <property type="match status" value="2"/>
</dbReference>
<evidence type="ECO:0000256" key="3">
    <source>
        <dbReference type="ARBA" id="ARBA00023125"/>
    </source>
</evidence>
<evidence type="ECO:0000313" key="6">
    <source>
        <dbReference type="Proteomes" id="UP001059349"/>
    </source>
</evidence>
<dbReference type="InterPro" id="IPR000055">
    <property type="entry name" value="Restrct_endonuc_typeI_TRD"/>
</dbReference>
<dbReference type="GO" id="GO:0016787">
    <property type="term" value="F:hydrolase activity"/>
    <property type="evidence" value="ECO:0007669"/>
    <property type="project" value="UniProtKB-KW"/>
</dbReference>
<dbReference type="PANTHER" id="PTHR30408">
    <property type="entry name" value="TYPE-1 RESTRICTION ENZYME ECOKI SPECIFICITY PROTEIN"/>
    <property type="match status" value="1"/>
</dbReference>
<dbReference type="RefSeq" id="WP_254735494.1">
    <property type="nucleotide sequence ID" value="NZ_CP101127.1"/>
</dbReference>
<accession>A0A9Q9BXY4</accession>
<dbReference type="GO" id="GO:0003677">
    <property type="term" value="F:DNA binding"/>
    <property type="evidence" value="ECO:0007669"/>
    <property type="project" value="UniProtKB-KW"/>
</dbReference>
<dbReference type="EMBL" id="CP101127">
    <property type="protein sequence ID" value="UTO26221.1"/>
    <property type="molecule type" value="Genomic_DNA"/>
</dbReference>
<organism evidence="5 6">
    <name type="scientific">Metamycoplasma hyosynoviae</name>
    <dbReference type="NCBI Taxonomy" id="29559"/>
    <lineage>
        <taxon>Bacteria</taxon>
        <taxon>Bacillati</taxon>
        <taxon>Mycoplasmatota</taxon>
        <taxon>Mycoplasmoidales</taxon>
        <taxon>Metamycoplasmataceae</taxon>
        <taxon>Metamycoplasma</taxon>
    </lineage>
</organism>
<keyword evidence="5" id="KW-0378">Hydrolase</keyword>
<dbReference type="GO" id="GO:0009307">
    <property type="term" value="P:DNA restriction-modification system"/>
    <property type="evidence" value="ECO:0007669"/>
    <property type="project" value="UniProtKB-KW"/>
</dbReference>
<dbReference type="AlphaFoldDB" id="A0A9Q9BXY4"/>
<dbReference type="EC" id="3.1.21.-" evidence="5"/>
<dbReference type="CDD" id="cd17521">
    <property type="entry name" value="RMtype1_S_Sau13435ORF2165P_TRD2-CR2_like"/>
    <property type="match status" value="1"/>
</dbReference>
<evidence type="ECO:0000259" key="4">
    <source>
        <dbReference type="Pfam" id="PF01420"/>
    </source>
</evidence>
<evidence type="ECO:0000256" key="2">
    <source>
        <dbReference type="ARBA" id="ARBA00022747"/>
    </source>
</evidence>
<dbReference type="Pfam" id="PF01420">
    <property type="entry name" value="Methylase_S"/>
    <property type="match status" value="1"/>
</dbReference>
<keyword evidence="2" id="KW-0680">Restriction system</keyword>
<keyword evidence="5" id="KW-0255">Endonuclease</keyword>
<comment type="similarity">
    <text evidence="1">Belongs to the type-I restriction system S methylase family.</text>
</comment>
<reference evidence="5" key="1">
    <citation type="submission" date="2022-07" db="EMBL/GenBank/DDBJ databases">
        <title>Complete genome of Mycoplasma hyosynoviae B1.</title>
        <authorList>
            <person name="Spergser J."/>
        </authorList>
    </citation>
    <scope>NUCLEOTIDE SEQUENCE</scope>
    <source>
        <strain evidence="5">B1</strain>
    </source>
</reference>
<evidence type="ECO:0000256" key="1">
    <source>
        <dbReference type="ARBA" id="ARBA00010923"/>
    </source>
</evidence>
<dbReference type="Gene3D" id="3.90.220.20">
    <property type="entry name" value="DNA methylase specificity domains"/>
    <property type="match status" value="2"/>
</dbReference>
<dbReference type="InterPro" id="IPR052021">
    <property type="entry name" value="Type-I_RS_S_subunit"/>
</dbReference>
<dbReference type="GO" id="GO:0004519">
    <property type="term" value="F:endonuclease activity"/>
    <property type="evidence" value="ECO:0007669"/>
    <property type="project" value="UniProtKB-KW"/>
</dbReference>
<name>A0A9Q9BXY4_9BACT</name>